<dbReference type="InterPro" id="IPR029058">
    <property type="entry name" value="AB_hydrolase_fold"/>
</dbReference>
<sequence>MNLQIFLLIGVSSLIIFSRAWAELISSLPGQPANVSFKQYSGYIVTDSEHGRALFYYFVEANSANPLSHPLTLWLNGGPGCSSLGFGAFMEHGPFQPGEDEKLNKNSYSWNLESNMLYVESPAGVGFSYSNTSSDYVNRNDTTTAEDNLQFMLNWFKEFPDYRDLDLYLTGESYAGHYIPQLAALLLDYNRRPNVKPIKLKAIMLGNPLLDTEISLNAAEFLWSHGVISDKMLVLRRTVCSDTRYITEWIHQNLSKECVDVHWRLNNMLGADIDLGDLILPNCIVQSVGAQSVSLGQHDTIHAKLSSRVAPGDPCLGDRVHTYLNNLQVQRTLHANTTHLPNVWEFCSRALDYQKESIANNIIPLVSELLKDGIRILLYSGDQDSKIPLTQTRIIASMLAQSLELVSLGEYTPWYDKLQVGGWTQSYGKLKEGKNVTCLTFATVRGAAHEVPFTSPSQALTLFRAFLRGYLLIRNQMLNA</sequence>
<dbReference type="GO" id="GO:0005773">
    <property type="term" value="C:vacuole"/>
    <property type="evidence" value="ECO:0007669"/>
    <property type="project" value="TreeGrafter"/>
</dbReference>
<keyword evidence="6" id="KW-1185">Reference proteome</keyword>
<comment type="similarity">
    <text evidence="2 4">Belongs to the peptidase S10 family.</text>
</comment>
<dbReference type="EC" id="3.4.16.-" evidence="4"/>
<dbReference type="FunFam" id="3.40.50.1820:FF:000211">
    <property type="entry name" value="Carboxypeptidase"/>
    <property type="match status" value="1"/>
</dbReference>
<evidence type="ECO:0000313" key="5">
    <source>
        <dbReference type="EMBL" id="KAK6922058.1"/>
    </source>
</evidence>
<evidence type="ECO:0000256" key="3">
    <source>
        <dbReference type="ARBA" id="ARBA00022525"/>
    </source>
</evidence>
<evidence type="ECO:0000256" key="4">
    <source>
        <dbReference type="RuleBase" id="RU361156"/>
    </source>
</evidence>
<dbReference type="GO" id="GO:0005576">
    <property type="term" value="C:extracellular region"/>
    <property type="evidence" value="ECO:0007669"/>
    <property type="project" value="UniProtKB-SubCell"/>
</dbReference>
<keyword evidence="4" id="KW-0645">Protease</keyword>
<accession>A0AAN8URZ2</accession>
<proteinExistence type="inferred from homology"/>
<comment type="caution">
    <text evidence="5">The sequence shown here is derived from an EMBL/GenBank/DDBJ whole genome shotgun (WGS) entry which is preliminary data.</text>
</comment>
<keyword evidence="4 5" id="KW-0121">Carboxypeptidase</keyword>
<feature type="chain" id="PRO_5042664530" description="Carboxypeptidase" evidence="4">
    <location>
        <begin position="23"/>
        <end position="480"/>
    </location>
</feature>
<evidence type="ECO:0000256" key="2">
    <source>
        <dbReference type="ARBA" id="ARBA00009431"/>
    </source>
</evidence>
<protein>
    <recommendedName>
        <fullName evidence="4">Carboxypeptidase</fullName>
        <ecNumber evidence="4">3.4.16.-</ecNumber>
    </recommendedName>
</protein>
<comment type="subcellular location">
    <subcellularLocation>
        <location evidence="1">Secreted</location>
    </subcellularLocation>
</comment>
<dbReference type="InterPro" id="IPR018202">
    <property type="entry name" value="Ser_caboxypep_ser_AS"/>
</dbReference>
<dbReference type="InterPro" id="IPR001563">
    <property type="entry name" value="Peptidase_S10"/>
</dbReference>
<keyword evidence="4" id="KW-0732">Signal</keyword>
<dbReference type="Proteomes" id="UP001370490">
    <property type="component" value="Unassembled WGS sequence"/>
</dbReference>
<evidence type="ECO:0000313" key="6">
    <source>
        <dbReference type="Proteomes" id="UP001370490"/>
    </source>
</evidence>
<dbReference type="GO" id="GO:0006508">
    <property type="term" value="P:proteolysis"/>
    <property type="evidence" value="ECO:0007669"/>
    <property type="project" value="UniProtKB-KW"/>
</dbReference>
<dbReference type="PROSITE" id="PS00131">
    <property type="entry name" value="CARBOXYPEPT_SER_SER"/>
    <property type="match status" value="1"/>
</dbReference>
<name>A0AAN8URZ2_9MAGN</name>
<gene>
    <name evidence="5" type="ORF">RJ641_012565</name>
</gene>
<keyword evidence="3" id="KW-0964">Secreted</keyword>
<evidence type="ECO:0000256" key="1">
    <source>
        <dbReference type="ARBA" id="ARBA00004613"/>
    </source>
</evidence>
<dbReference type="Pfam" id="PF00450">
    <property type="entry name" value="Peptidase_S10"/>
    <property type="match status" value="1"/>
</dbReference>
<dbReference type="Gene3D" id="3.40.50.1820">
    <property type="entry name" value="alpha/beta hydrolase"/>
    <property type="match status" value="1"/>
</dbReference>
<feature type="signal peptide" evidence="4">
    <location>
        <begin position="1"/>
        <end position="22"/>
    </location>
</feature>
<organism evidence="5 6">
    <name type="scientific">Dillenia turbinata</name>
    <dbReference type="NCBI Taxonomy" id="194707"/>
    <lineage>
        <taxon>Eukaryota</taxon>
        <taxon>Viridiplantae</taxon>
        <taxon>Streptophyta</taxon>
        <taxon>Embryophyta</taxon>
        <taxon>Tracheophyta</taxon>
        <taxon>Spermatophyta</taxon>
        <taxon>Magnoliopsida</taxon>
        <taxon>eudicotyledons</taxon>
        <taxon>Gunneridae</taxon>
        <taxon>Pentapetalae</taxon>
        <taxon>Dilleniales</taxon>
        <taxon>Dilleniaceae</taxon>
        <taxon>Dillenia</taxon>
    </lineage>
</organism>
<dbReference type="PANTHER" id="PTHR11802:SF442">
    <property type="entry name" value="CARBOXYPEPTIDASE"/>
    <property type="match status" value="1"/>
</dbReference>
<dbReference type="GO" id="GO:0004185">
    <property type="term" value="F:serine-type carboxypeptidase activity"/>
    <property type="evidence" value="ECO:0007669"/>
    <property type="project" value="UniProtKB-UniRule"/>
</dbReference>
<reference evidence="5 6" key="1">
    <citation type="submission" date="2023-12" db="EMBL/GenBank/DDBJ databases">
        <title>A high-quality genome assembly for Dillenia turbinata (Dilleniales).</title>
        <authorList>
            <person name="Chanderbali A."/>
        </authorList>
    </citation>
    <scope>NUCLEOTIDE SEQUENCE [LARGE SCALE GENOMIC DNA]</scope>
    <source>
        <strain evidence="5">LSX21</strain>
        <tissue evidence="5">Leaf</tissue>
    </source>
</reference>
<dbReference type="SUPFAM" id="SSF53474">
    <property type="entry name" value="alpha/beta-Hydrolases"/>
    <property type="match status" value="1"/>
</dbReference>
<dbReference type="PRINTS" id="PR00724">
    <property type="entry name" value="CRBOXYPTASEC"/>
</dbReference>
<dbReference type="AlphaFoldDB" id="A0AAN8URZ2"/>
<dbReference type="PANTHER" id="PTHR11802">
    <property type="entry name" value="SERINE PROTEASE FAMILY S10 SERINE CARBOXYPEPTIDASE"/>
    <property type="match status" value="1"/>
</dbReference>
<dbReference type="EMBL" id="JBAMMX010000019">
    <property type="protein sequence ID" value="KAK6922058.1"/>
    <property type="molecule type" value="Genomic_DNA"/>
</dbReference>
<keyword evidence="4" id="KW-0378">Hydrolase</keyword>